<proteinExistence type="predicted"/>
<reference evidence="1 2" key="1">
    <citation type="submission" date="2011-11" db="EMBL/GenBank/DDBJ databases">
        <title>Complete sequence of Spirochaeta sp. grapes.</title>
        <authorList>
            <consortium name="US DOE Joint Genome Institute"/>
            <person name="Lucas S."/>
            <person name="Han J."/>
            <person name="Lapidus A."/>
            <person name="Cheng J.-F."/>
            <person name="Goodwin L."/>
            <person name="Pitluck S."/>
            <person name="Peters L."/>
            <person name="Ovchinnikova G."/>
            <person name="Munk A.C."/>
            <person name="Detter J.C."/>
            <person name="Han C."/>
            <person name="Tapia R."/>
            <person name="Land M."/>
            <person name="Hauser L."/>
            <person name="Kyrpides N."/>
            <person name="Ivanova N."/>
            <person name="Pagani I."/>
            <person name="Ritalahtilisa K."/>
            <person name="Loeffler F."/>
            <person name="Woyke T."/>
        </authorList>
    </citation>
    <scope>NUCLEOTIDE SEQUENCE [LARGE SCALE GENOMIC DNA]</scope>
    <source>
        <strain evidence="2">ATCC BAA-1885 / DSM 22778 / Grapes</strain>
    </source>
</reference>
<organism evidence="1 2">
    <name type="scientific">Sphaerochaeta pleomorpha (strain ATCC BAA-1885 / DSM 22778 / Grapes)</name>
    <dbReference type="NCBI Taxonomy" id="158190"/>
    <lineage>
        <taxon>Bacteria</taxon>
        <taxon>Pseudomonadati</taxon>
        <taxon>Spirochaetota</taxon>
        <taxon>Spirochaetia</taxon>
        <taxon>Spirochaetales</taxon>
        <taxon>Sphaerochaetaceae</taxon>
        <taxon>Sphaerochaeta</taxon>
    </lineage>
</organism>
<dbReference type="KEGG" id="sgp:SpiGrapes_1001"/>
<name>G8QRP3_SPHPG</name>
<gene>
    <name evidence="1" type="ordered locus">SpiGrapes_1001</name>
</gene>
<protein>
    <submittedName>
        <fullName evidence="1">Uncharacterized protein</fullName>
    </submittedName>
</protein>
<dbReference type="EMBL" id="CP003155">
    <property type="protein sequence ID" value="AEV28826.1"/>
    <property type="molecule type" value="Genomic_DNA"/>
</dbReference>
<evidence type="ECO:0000313" key="1">
    <source>
        <dbReference type="EMBL" id="AEV28826.1"/>
    </source>
</evidence>
<sequence length="75" mass="8302">MTAINVSKSRQKKVNGAFCNASMYQKRKPAIIRVVEYWFHRSIPIAKGIYANVAIPGIRIENGQKLTGGNQSPIA</sequence>
<dbReference type="AlphaFoldDB" id="G8QRP3"/>
<evidence type="ECO:0000313" key="2">
    <source>
        <dbReference type="Proteomes" id="UP000005632"/>
    </source>
</evidence>
<dbReference type="Proteomes" id="UP000005632">
    <property type="component" value="Chromosome"/>
</dbReference>
<keyword evidence="2" id="KW-1185">Reference proteome</keyword>
<dbReference type="RefSeq" id="WP_014269675.1">
    <property type="nucleotide sequence ID" value="NC_016633.1"/>
</dbReference>
<dbReference type="HOGENOM" id="CLU_2669169_0_0_12"/>
<dbReference type="STRING" id="158190.SpiGrapes_1001"/>
<accession>G8QRP3</accession>